<sequence>MTAQLHCHGLHAIANAEYRYACFKNILRRTRAVFFGGAFRAAGKNNAAWVEVTNLCFCHIPRPQFAVNTQFTHAARNQLSVLRTEVQNEDAMLMNVFRH</sequence>
<proteinExistence type="predicted"/>
<evidence type="ECO:0000313" key="2">
    <source>
        <dbReference type="Proteomes" id="UP000018853"/>
    </source>
</evidence>
<accession>W1X3R7</accession>
<dbReference type="EMBL" id="AZLZ01001332">
    <property type="protein sequence ID" value="ETJ24958.1"/>
    <property type="molecule type" value="Genomic_DNA"/>
</dbReference>
<dbReference type="AlphaFoldDB" id="W1X3R7"/>
<protein>
    <submittedName>
        <fullName evidence="1">Uncharacterized protein</fullName>
    </submittedName>
</protein>
<name>W1X3R7_ECOLX</name>
<comment type="caution">
    <text evidence="1">The sequence shown here is derived from an EMBL/GenBank/DDBJ whole genome shotgun (WGS) entry which is preliminary data.</text>
</comment>
<gene>
    <name evidence="1" type="ORF">Q609_ECAC01332G0002</name>
</gene>
<evidence type="ECO:0000313" key="1">
    <source>
        <dbReference type="EMBL" id="ETJ24958.1"/>
    </source>
</evidence>
<dbReference type="Proteomes" id="UP000018853">
    <property type="component" value="Unassembled WGS sequence"/>
</dbReference>
<organism evidence="1 2">
    <name type="scientific">Escherichia coli DORA_A_5_14_21</name>
    <dbReference type="NCBI Taxonomy" id="1403943"/>
    <lineage>
        <taxon>Bacteria</taxon>
        <taxon>Pseudomonadati</taxon>
        <taxon>Pseudomonadota</taxon>
        <taxon>Gammaproteobacteria</taxon>
        <taxon>Enterobacterales</taxon>
        <taxon>Enterobacteriaceae</taxon>
        <taxon>Escherichia</taxon>
    </lineage>
</organism>
<reference evidence="1 2" key="1">
    <citation type="submission" date="2013-12" db="EMBL/GenBank/DDBJ databases">
        <title>A Varibaculum cambriense genome reconstructed from a premature infant gut community with otherwise low bacterial novelty that shifts toward anaerobic metabolism during the third week of life.</title>
        <authorList>
            <person name="Brown C.T."/>
            <person name="Sharon I."/>
            <person name="Thomas B.C."/>
            <person name="Castelle C.J."/>
            <person name="Morowitz M.J."/>
            <person name="Banfield J.F."/>
        </authorList>
    </citation>
    <scope>NUCLEOTIDE SEQUENCE [LARGE SCALE GENOMIC DNA]</scope>
    <source>
        <strain evidence="2">DORA_A_5_14_21</strain>
    </source>
</reference>